<dbReference type="GO" id="GO:0005783">
    <property type="term" value="C:endoplasmic reticulum"/>
    <property type="evidence" value="ECO:0007669"/>
    <property type="project" value="InterPro"/>
</dbReference>
<feature type="transmembrane region" description="Helical" evidence="6">
    <location>
        <begin position="61"/>
        <end position="78"/>
    </location>
</feature>
<protein>
    <submittedName>
        <fullName evidence="8">Uncharacterized protein</fullName>
    </submittedName>
</protein>
<feature type="signal peptide" evidence="7">
    <location>
        <begin position="1"/>
        <end position="16"/>
    </location>
</feature>
<dbReference type="PANTHER" id="PTHR12883:SF0">
    <property type="entry name" value="PAT COMPLEX SUBUNIT CCDC47"/>
    <property type="match status" value="1"/>
</dbReference>
<feature type="coiled-coil region" evidence="5">
    <location>
        <begin position="298"/>
        <end position="331"/>
    </location>
</feature>
<evidence type="ECO:0000256" key="2">
    <source>
        <dbReference type="ARBA" id="ARBA00022692"/>
    </source>
</evidence>
<accession>A0A5K1UXM1</accession>
<dbReference type="GO" id="GO:0016020">
    <property type="term" value="C:membrane"/>
    <property type="evidence" value="ECO:0007669"/>
    <property type="project" value="UniProtKB-SubCell"/>
</dbReference>
<dbReference type="EMBL" id="BDEQ01000001">
    <property type="protein sequence ID" value="GAT97291.1"/>
    <property type="molecule type" value="Genomic_DNA"/>
</dbReference>
<evidence type="ECO:0000313" key="8">
    <source>
        <dbReference type="EMBL" id="GAT97291.1"/>
    </source>
</evidence>
<comment type="subcellular location">
    <subcellularLocation>
        <location evidence="1">Membrane</location>
        <topology evidence="1">Single-pass membrane protein</topology>
    </subcellularLocation>
</comment>
<dbReference type="VEuPathDB" id="AmoebaDB:EHI8A_107180"/>
<dbReference type="VEuPathDB" id="AmoebaDB:EHI7A_098750"/>
<keyword evidence="7" id="KW-0732">Signal</keyword>
<keyword evidence="5" id="KW-0175">Coiled coil</keyword>
<dbReference type="OMA" id="ESMWVAT"/>
<evidence type="ECO:0000256" key="4">
    <source>
        <dbReference type="ARBA" id="ARBA00023136"/>
    </source>
</evidence>
<dbReference type="Pfam" id="PF07946">
    <property type="entry name" value="CCDC47"/>
    <property type="match status" value="1"/>
</dbReference>
<reference evidence="8 9" key="1">
    <citation type="submission" date="2016-05" db="EMBL/GenBank/DDBJ databases">
        <title>First whole genome sequencing of Entamoeba histolytica HM1:IMSS-clone-6.</title>
        <authorList>
            <person name="Mukherjee Avik.K."/>
            <person name="Izumyama S."/>
            <person name="Nakada-Tsukui K."/>
            <person name="Nozaki T."/>
        </authorList>
    </citation>
    <scope>NUCLEOTIDE SEQUENCE [LARGE SCALE GENOMIC DNA]</scope>
    <source>
        <strain evidence="8 9">HM1:IMSS clone 6</strain>
    </source>
</reference>
<keyword evidence="3 6" id="KW-1133">Transmembrane helix</keyword>
<comment type="caution">
    <text evidence="8">The sequence shown here is derived from an EMBL/GenBank/DDBJ whole genome shotgun (WGS) entry which is preliminary data.</text>
</comment>
<proteinExistence type="predicted"/>
<evidence type="ECO:0000313" key="9">
    <source>
        <dbReference type="Proteomes" id="UP000078387"/>
    </source>
</evidence>
<gene>
    <name evidence="8" type="ORF">CL6EHI_057830</name>
</gene>
<dbReference type="Proteomes" id="UP000078387">
    <property type="component" value="Unassembled WGS sequence"/>
</dbReference>
<evidence type="ECO:0000256" key="3">
    <source>
        <dbReference type="ARBA" id="ARBA00022989"/>
    </source>
</evidence>
<dbReference type="VEuPathDB" id="AmoebaDB:EHI5A_141800"/>
<feature type="chain" id="PRO_5023872553" evidence="7">
    <location>
        <begin position="17"/>
        <end position="366"/>
    </location>
</feature>
<dbReference type="GO" id="GO:0032469">
    <property type="term" value="P:endoplasmic reticulum calcium ion homeostasis"/>
    <property type="evidence" value="ECO:0007669"/>
    <property type="project" value="InterPro"/>
</dbReference>
<evidence type="ECO:0000256" key="6">
    <source>
        <dbReference type="SAM" id="Phobius"/>
    </source>
</evidence>
<organism evidence="8 9">
    <name type="scientific">Entamoeba histolytica</name>
    <dbReference type="NCBI Taxonomy" id="5759"/>
    <lineage>
        <taxon>Eukaryota</taxon>
        <taxon>Amoebozoa</taxon>
        <taxon>Evosea</taxon>
        <taxon>Archamoebae</taxon>
        <taxon>Mastigamoebida</taxon>
        <taxon>Entamoebidae</taxon>
        <taxon>Entamoeba</taxon>
    </lineage>
</organism>
<sequence>MKVLLLTSLLLLSTLAQETNEEVQDFNEEENLQISHSEFVRPRKPQPASERKDLHSKSYKMEYITLFFVIIYFVYFFIGKSSNTSVVTEYAHFAHAAIFKYFKKGNRKSEVPVGIMSVSCNKFVIECYDHPLIKGACLNFNLVKRQELFNHLFSLITKQQDELIIDVVFNKGIAPPCIYGICKSKQEKKLRKQYSEISKFCKTRNGAQMKLSEKYVVFSDAFDSTGILNQPMIDFINLYEKEFNYFILSDQSTSVCDEKSLMRCSIKICNGEIISKATDLIFGLANSINKVTIKPYLLEKCKAVRAEIQEEEEKERAKKIREENAERIEKEKAMKINAMTPEERRKYEEKQRNKLVKRKQVKVRMG</sequence>
<dbReference type="GO" id="GO:0005509">
    <property type="term" value="F:calcium ion binding"/>
    <property type="evidence" value="ECO:0007669"/>
    <property type="project" value="InterPro"/>
</dbReference>
<dbReference type="VEuPathDB" id="AmoebaDB:EHI_057830"/>
<keyword evidence="2 6" id="KW-0812">Transmembrane</keyword>
<name>A0A5K1UXM1_ENTHI</name>
<evidence type="ECO:0000256" key="7">
    <source>
        <dbReference type="SAM" id="SignalP"/>
    </source>
</evidence>
<dbReference type="PANTHER" id="PTHR12883">
    <property type="entry name" value="ADIPOCYTE-SPECIFIC PROTEIN 4-RELATED"/>
    <property type="match status" value="1"/>
</dbReference>
<keyword evidence="4 6" id="KW-0472">Membrane</keyword>
<evidence type="ECO:0000256" key="5">
    <source>
        <dbReference type="SAM" id="Coils"/>
    </source>
</evidence>
<dbReference type="VEuPathDB" id="AmoebaDB:KM1_175260"/>
<dbReference type="AlphaFoldDB" id="A0A5K1UXM1"/>
<dbReference type="InterPro" id="IPR012879">
    <property type="entry name" value="CCDC47"/>
</dbReference>
<evidence type="ECO:0000256" key="1">
    <source>
        <dbReference type="ARBA" id="ARBA00004167"/>
    </source>
</evidence>